<keyword evidence="3" id="KW-1185">Reference proteome</keyword>
<keyword evidence="1" id="KW-0812">Transmembrane</keyword>
<evidence type="ECO:0000313" key="3">
    <source>
        <dbReference type="Proteomes" id="UP000256970"/>
    </source>
</evidence>
<proteinExistence type="predicted"/>
<name>A0A383VJP9_TETOB</name>
<gene>
    <name evidence="2" type="ORF">BQ4739_LOCUS5861</name>
</gene>
<sequence length="100" mass="10817">MSAGFVLKPTKAFLDVPFGKHTPIFVAVTAAVFGMSWLNSFAFKTPHTFSPEFLAEQAKIGNVMERTNAPAERTNAPAVFLNPIMNKIPGNILGPDDVPN</sequence>
<organism evidence="2 3">
    <name type="scientific">Tetradesmus obliquus</name>
    <name type="common">Green alga</name>
    <name type="synonym">Acutodesmus obliquus</name>
    <dbReference type="NCBI Taxonomy" id="3088"/>
    <lineage>
        <taxon>Eukaryota</taxon>
        <taxon>Viridiplantae</taxon>
        <taxon>Chlorophyta</taxon>
        <taxon>core chlorophytes</taxon>
        <taxon>Chlorophyceae</taxon>
        <taxon>CS clade</taxon>
        <taxon>Sphaeropleales</taxon>
        <taxon>Scenedesmaceae</taxon>
        <taxon>Tetradesmus</taxon>
    </lineage>
</organism>
<dbReference type="EMBL" id="FNXT01000638">
    <property type="protein sequence ID" value="SZX65431.1"/>
    <property type="molecule type" value="Genomic_DNA"/>
</dbReference>
<protein>
    <submittedName>
        <fullName evidence="2">Uncharacterized protein</fullName>
    </submittedName>
</protein>
<dbReference type="AlphaFoldDB" id="A0A383VJP9"/>
<feature type="transmembrane region" description="Helical" evidence="1">
    <location>
        <begin position="24"/>
        <end position="43"/>
    </location>
</feature>
<evidence type="ECO:0000256" key="1">
    <source>
        <dbReference type="SAM" id="Phobius"/>
    </source>
</evidence>
<keyword evidence="1" id="KW-1133">Transmembrane helix</keyword>
<evidence type="ECO:0000313" key="2">
    <source>
        <dbReference type="EMBL" id="SZX65431.1"/>
    </source>
</evidence>
<keyword evidence="1" id="KW-0472">Membrane</keyword>
<reference evidence="2 3" key="1">
    <citation type="submission" date="2016-10" db="EMBL/GenBank/DDBJ databases">
        <authorList>
            <person name="Cai Z."/>
        </authorList>
    </citation>
    <scope>NUCLEOTIDE SEQUENCE [LARGE SCALE GENOMIC DNA]</scope>
</reference>
<accession>A0A383VJP9</accession>
<dbReference type="STRING" id="3088.A0A383VJP9"/>
<dbReference type="Proteomes" id="UP000256970">
    <property type="component" value="Unassembled WGS sequence"/>
</dbReference>